<evidence type="ECO:0000313" key="2">
    <source>
        <dbReference type="EMBL" id="KAK4298965.1"/>
    </source>
</evidence>
<comment type="caution">
    <text evidence="2">The sequence shown here is derived from an EMBL/GenBank/DDBJ whole genome shotgun (WGS) entry which is preliminary data.</text>
</comment>
<gene>
    <name evidence="2" type="ORF">Pmani_028729</name>
</gene>
<feature type="compositionally biased region" description="Low complexity" evidence="1">
    <location>
        <begin position="36"/>
        <end position="50"/>
    </location>
</feature>
<accession>A0AAE1NYZ3</accession>
<feature type="compositionally biased region" description="Polar residues" evidence="1">
    <location>
        <begin position="114"/>
        <end position="123"/>
    </location>
</feature>
<feature type="compositionally biased region" description="Polar residues" evidence="1">
    <location>
        <begin position="15"/>
        <end position="30"/>
    </location>
</feature>
<dbReference type="Proteomes" id="UP001292094">
    <property type="component" value="Unassembled WGS sequence"/>
</dbReference>
<evidence type="ECO:0000313" key="3">
    <source>
        <dbReference type="Proteomes" id="UP001292094"/>
    </source>
</evidence>
<keyword evidence="3" id="KW-1185">Reference proteome</keyword>
<dbReference type="EMBL" id="JAWZYT010003325">
    <property type="protein sequence ID" value="KAK4298965.1"/>
    <property type="molecule type" value="Genomic_DNA"/>
</dbReference>
<feature type="region of interest" description="Disordered" evidence="1">
    <location>
        <begin position="99"/>
        <end position="123"/>
    </location>
</feature>
<organism evidence="2 3">
    <name type="scientific">Petrolisthes manimaculis</name>
    <dbReference type="NCBI Taxonomy" id="1843537"/>
    <lineage>
        <taxon>Eukaryota</taxon>
        <taxon>Metazoa</taxon>
        <taxon>Ecdysozoa</taxon>
        <taxon>Arthropoda</taxon>
        <taxon>Crustacea</taxon>
        <taxon>Multicrustacea</taxon>
        <taxon>Malacostraca</taxon>
        <taxon>Eumalacostraca</taxon>
        <taxon>Eucarida</taxon>
        <taxon>Decapoda</taxon>
        <taxon>Pleocyemata</taxon>
        <taxon>Anomura</taxon>
        <taxon>Galatheoidea</taxon>
        <taxon>Porcellanidae</taxon>
        <taxon>Petrolisthes</taxon>
    </lineage>
</organism>
<name>A0AAE1NYZ3_9EUCA</name>
<feature type="compositionally biased region" description="Basic and acidic residues" evidence="1">
    <location>
        <begin position="1"/>
        <end position="10"/>
    </location>
</feature>
<sequence>MKYFGSEDHNPVGGSPNQRLKNNVHVSTPTYRARTDYMTSTTPITTTTTTPKQQVDVKWESGQDYGVPQSHQFSAFTNSEPIPIQPCVPLCPDTLNFIPPNNDNNHHHTDSSTFQTEGSSFQL</sequence>
<feature type="region of interest" description="Disordered" evidence="1">
    <location>
        <begin position="1"/>
        <end position="53"/>
    </location>
</feature>
<dbReference type="AlphaFoldDB" id="A0AAE1NYZ3"/>
<evidence type="ECO:0000256" key="1">
    <source>
        <dbReference type="SAM" id="MobiDB-lite"/>
    </source>
</evidence>
<reference evidence="2" key="1">
    <citation type="submission" date="2023-11" db="EMBL/GenBank/DDBJ databases">
        <title>Genome assemblies of two species of porcelain crab, Petrolisthes cinctipes and Petrolisthes manimaculis (Anomura: Porcellanidae).</title>
        <authorList>
            <person name="Angst P."/>
        </authorList>
    </citation>
    <scope>NUCLEOTIDE SEQUENCE</scope>
    <source>
        <strain evidence="2">PB745_02</strain>
        <tissue evidence="2">Gill</tissue>
    </source>
</reference>
<proteinExistence type="predicted"/>
<protein>
    <submittedName>
        <fullName evidence="2">Uncharacterized protein</fullName>
    </submittedName>
</protein>